<comment type="catalytic activity">
    <reaction evidence="4">
        <text>butanoate + ATP + CoA = butanoyl-CoA + AMP + diphosphate</text>
        <dbReference type="Rhea" id="RHEA:46172"/>
        <dbReference type="ChEBI" id="CHEBI:17968"/>
        <dbReference type="ChEBI" id="CHEBI:30616"/>
        <dbReference type="ChEBI" id="CHEBI:33019"/>
        <dbReference type="ChEBI" id="CHEBI:57287"/>
        <dbReference type="ChEBI" id="CHEBI:57371"/>
        <dbReference type="ChEBI" id="CHEBI:456215"/>
    </reaction>
    <physiologicalReaction direction="left-to-right" evidence="4">
        <dbReference type="Rhea" id="RHEA:46173"/>
    </physiologicalReaction>
</comment>
<evidence type="ECO:0000256" key="2">
    <source>
        <dbReference type="ARBA" id="ARBA00040004"/>
    </source>
</evidence>
<evidence type="ECO:0000259" key="5">
    <source>
        <dbReference type="Pfam" id="PF00501"/>
    </source>
</evidence>
<keyword evidence="8" id="KW-1185">Reference proteome</keyword>
<dbReference type="EnsemblMetazoa" id="CLYHEMT014970.1">
    <property type="protein sequence ID" value="CLYHEMP014970.1"/>
    <property type="gene ID" value="CLYHEMG014970"/>
</dbReference>
<evidence type="ECO:0000313" key="7">
    <source>
        <dbReference type="EnsemblMetazoa" id="CLYHEMP014970.1"/>
    </source>
</evidence>
<dbReference type="OrthoDB" id="10253869at2759"/>
<name>A0A7M5WZ08_9CNID</name>
<dbReference type="Gene3D" id="3.40.50.12780">
    <property type="entry name" value="N-terminal domain of ligase-like"/>
    <property type="match status" value="1"/>
</dbReference>
<dbReference type="PROSITE" id="PS00455">
    <property type="entry name" value="AMP_BINDING"/>
    <property type="match status" value="1"/>
</dbReference>
<evidence type="ECO:0000256" key="3">
    <source>
        <dbReference type="ARBA" id="ARBA00042755"/>
    </source>
</evidence>
<dbReference type="InterPro" id="IPR042099">
    <property type="entry name" value="ANL_N_sf"/>
</dbReference>
<evidence type="ECO:0000256" key="4">
    <source>
        <dbReference type="ARBA" id="ARBA00047935"/>
    </source>
</evidence>
<dbReference type="InterPro" id="IPR000873">
    <property type="entry name" value="AMP-dep_synth/lig_dom"/>
</dbReference>
<feature type="domain" description="AMP-dependent synthetase/ligase" evidence="5">
    <location>
        <begin position="1"/>
        <end position="331"/>
    </location>
</feature>
<dbReference type="SUPFAM" id="SSF56801">
    <property type="entry name" value="Acetyl-CoA synthetase-like"/>
    <property type="match status" value="1"/>
</dbReference>
<dbReference type="InterPro" id="IPR020845">
    <property type="entry name" value="AMP-binding_CS"/>
</dbReference>
<dbReference type="AlphaFoldDB" id="A0A7M5WZ08"/>
<dbReference type="Pfam" id="PF00501">
    <property type="entry name" value="AMP-binding"/>
    <property type="match status" value="1"/>
</dbReference>
<feature type="domain" description="AMP-binding enzyme C-terminal" evidence="6">
    <location>
        <begin position="395"/>
        <end position="474"/>
    </location>
</feature>
<proteinExistence type="predicted"/>
<evidence type="ECO:0000256" key="1">
    <source>
        <dbReference type="ARBA" id="ARBA00013275"/>
    </source>
</evidence>
<sequence length="514" mass="57205">MPMIPEAMIALHACSRIGAIHVAVFGGFASNELARRIDHCHPKVIVTASCGIEPKKLIKYEPLIQKAMELSTHKPKKIITVNREMHRNLHFDKDVDLDWHEAMDKAQHPHSYVPVDANDPLYILYTSGTTGVPKGIVRPCGGHAVALRWSMKNSFDVSPGEVFWAASDIGWIVGHSYMIYAPFLNRSPSVVFEGKPVGSPDASTFFRMIEEYQVKGLLTAPTTIRVIENEDPDGLFSKKYDLSSLDHIFVAGENADDALLQWATKTFRAPVVDHWWQTESGWPITNHHVGMGMSIENPATCGKPTPGFNVKVLKEDLSETSPGELGHVHVELPLPPGAMMTIWNDDERFKTAYFSKEGYYDTSDAGVMDADGYLKIGGRIDDIINVAGHRLSTKQIETAIEEHDEIAESAVIGMRDDLKGLMPCGLVVKSSRCTKTDDEMRAELIELVRHDVGPVAAFKRVVFVPFLPKTRSAKIVRGTLKKILDGDEFKIPQTVDNPDDFHIIVDILQAQKFE</sequence>
<dbReference type="GO" id="GO:0003987">
    <property type="term" value="F:acetate-CoA ligase activity"/>
    <property type="evidence" value="ECO:0007669"/>
    <property type="project" value="UniProtKB-EC"/>
</dbReference>
<reference evidence="7" key="1">
    <citation type="submission" date="2021-01" db="UniProtKB">
        <authorList>
            <consortium name="EnsemblMetazoa"/>
        </authorList>
    </citation>
    <scope>IDENTIFICATION</scope>
</reference>
<accession>A0A7M5WZ08</accession>
<dbReference type="InterPro" id="IPR045851">
    <property type="entry name" value="AMP-bd_C_sf"/>
</dbReference>
<dbReference type="PANTHER" id="PTHR43347:SF3">
    <property type="entry name" value="ACYL-COA SYNTHETASE SHORT-CHAIN FAMILY MEMBER 3, MITOCHONDRIAL"/>
    <property type="match status" value="1"/>
</dbReference>
<dbReference type="GO" id="GO:0050218">
    <property type="term" value="F:propionate-CoA ligase activity"/>
    <property type="evidence" value="ECO:0007669"/>
    <property type="project" value="TreeGrafter"/>
</dbReference>
<dbReference type="Gene3D" id="3.30.300.30">
    <property type="match status" value="1"/>
</dbReference>
<dbReference type="GO" id="GO:0005759">
    <property type="term" value="C:mitochondrial matrix"/>
    <property type="evidence" value="ECO:0007669"/>
    <property type="project" value="TreeGrafter"/>
</dbReference>
<evidence type="ECO:0000259" key="6">
    <source>
        <dbReference type="Pfam" id="PF13193"/>
    </source>
</evidence>
<dbReference type="Proteomes" id="UP000594262">
    <property type="component" value="Unplaced"/>
</dbReference>
<dbReference type="EC" id="6.2.1.1" evidence="1"/>
<dbReference type="Pfam" id="PF13193">
    <property type="entry name" value="AMP-binding_C"/>
    <property type="match status" value="1"/>
</dbReference>
<dbReference type="InterPro" id="IPR025110">
    <property type="entry name" value="AMP-bd_C"/>
</dbReference>
<organism evidence="7 8">
    <name type="scientific">Clytia hemisphaerica</name>
    <dbReference type="NCBI Taxonomy" id="252671"/>
    <lineage>
        <taxon>Eukaryota</taxon>
        <taxon>Metazoa</taxon>
        <taxon>Cnidaria</taxon>
        <taxon>Hydrozoa</taxon>
        <taxon>Hydroidolina</taxon>
        <taxon>Leptothecata</taxon>
        <taxon>Obeliida</taxon>
        <taxon>Clytiidae</taxon>
        <taxon>Clytia</taxon>
    </lineage>
</organism>
<evidence type="ECO:0000313" key="8">
    <source>
        <dbReference type="Proteomes" id="UP000594262"/>
    </source>
</evidence>
<dbReference type="PANTHER" id="PTHR43347">
    <property type="entry name" value="ACYL-COA SYNTHETASE"/>
    <property type="match status" value="1"/>
</dbReference>
<protein>
    <recommendedName>
        <fullName evidence="2">Acyl-CoA synthetase short-chain family member 3, mitochondrial</fullName>
        <ecNumber evidence="1">6.2.1.1</ecNumber>
    </recommendedName>
    <alternativeName>
        <fullName evidence="3">Acetate--CoA ligase 3</fullName>
    </alternativeName>
</protein>